<name>A0ABR1C0L4_NECAM</name>
<reference evidence="2 3" key="1">
    <citation type="submission" date="2023-08" db="EMBL/GenBank/DDBJ databases">
        <title>A Necator americanus chromosomal reference genome.</title>
        <authorList>
            <person name="Ilik V."/>
            <person name="Petrzelkova K.J."/>
            <person name="Pardy F."/>
            <person name="Fuh T."/>
            <person name="Niatou-Singa F.S."/>
            <person name="Gouil Q."/>
            <person name="Baker L."/>
            <person name="Ritchie M.E."/>
            <person name="Jex A.R."/>
            <person name="Gazzola D."/>
            <person name="Li H."/>
            <person name="Toshio Fujiwara R."/>
            <person name="Zhan B."/>
            <person name="Aroian R.V."/>
            <person name="Pafco B."/>
            <person name="Schwarz E.M."/>
        </authorList>
    </citation>
    <scope>NUCLEOTIDE SEQUENCE [LARGE SCALE GENOMIC DNA]</scope>
    <source>
        <strain evidence="2 3">Aroian</strain>
        <tissue evidence="2">Whole animal</tissue>
    </source>
</reference>
<feature type="region of interest" description="Disordered" evidence="1">
    <location>
        <begin position="48"/>
        <end position="70"/>
    </location>
</feature>
<feature type="region of interest" description="Disordered" evidence="1">
    <location>
        <begin position="125"/>
        <end position="144"/>
    </location>
</feature>
<dbReference type="Proteomes" id="UP001303046">
    <property type="component" value="Unassembled WGS sequence"/>
</dbReference>
<accession>A0ABR1C0L4</accession>
<organism evidence="2 3">
    <name type="scientific">Necator americanus</name>
    <name type="common">Human hookworm</name>
    <dbReference type="NCBI Taxonomy" id="51031"/>
    <lineage>
        <taxon>Eukaryota</taxon>
        <taxon>Metazoa</taxon>
        <taxon>Ecdysozoa</taxon>
        <taxon>Nematoda</taxon>
        <taxon>Chromadorea</taxon>
        <taxon>Rhabditida</taxon>
        <taxon>Rhabditina</taxon>
        <taxon>Rhabditomorpha</taxon>
        <taxon>Strongyloidea</taxon>
        <taxon>Ancylostomatidae</taxon>
        <taxon>Bunostominae</taxon>
        <taxon>Necator</taxon>
    </lineage>
</organism>
<gene>
    <name evidence="2" type="primary">Necator_chrII.g4266</name>
    <name evidence="2" type="ORF">RB195_016474</name>
</gene>
<proteinExistence type="predicted"/>
<sequence length="144" mass="16599">MYLVGTLVSLDQKARMPSRRNGQAEYLYPNKDAPTPLPEDFYKEWLNGDHSLPQTQAETDTARHQPQCDSSTTNAIVDQLIRENQDLIEKEALKQAAAAALNINAAQYSNLIPISFDQEEFIRQEEQKRNKHREKMLQSLRQNK</sequence>
<dbReference type="EMBL" id="JAVFWL010000002">
    <property type="protein sequence ID" value="KAK6732111.1"/>
    <property type="molecule type" value="Genomic_DNA"/>
</dbReference>
<evidence type="ECO:0000256" key="1">
    <source>
        <dbReference type="SAM" id="MobiDB-lite"/>
    </source>
</evidence>
<comment type="caution">
    <text evidence="2">The sequence shown here is derived from an EMBL/GenBank/DDBJ whole genome shotgun (WGS) entry which is preliminary data.</text>
</comment>
<feature type="region of interest" description="Disordered" evidence="1">
    <location>
        <begin position="13"/>
        <end position="33"/>
    </location>
</feature>
<keyword evidence="3" id="KW-1185">Reference proteome</keyword>
<evidence type="ECO:0000313" key="2">
    <source>
        <dbReference type="EMBL" id="KAK6732111.1"/>
    </source>
</evidence>
<protein>
    <submittedName>
        <fullName evidence="2">Uncharacterized protein</fullName>
    </submittedName>
</protein>
<evidence type="ECO:0000313" key="3">
    <source>
        <dbReference type="Proteomes" id="UP001303046"/>
    </source>
</evidence>